<protein>
    <submittedName>
        <fullName evidence="7">ABC transporter ATP-binding protein</fullName>
    </submittedName>
</protein>
<keyword evidence="5" id="KW-0472">Membrane</keyword>
<keyword evidence="8" id="KW-1185">Reference proteome</keyword>
<dbReference type="KEGG" id="lpil:LIP_1039"/>
<sequence>MGSSLRRFSYDKKASSLRGLILGLVALLGVDAIVIAGLALIVPGPWKMVVVGGGLALSGWGYLLLTGVLRTHHTLDEGSLRLAYGRFRLVVPLGTIAGARHQTSDAPGDGATRVGRLSGPTLEPVYRPEDDALYILPDRHRLVAVDLSQTLRCRIPKQGPVEFTRIVLSLDEPESFLAALEGLGVPVEAAAGSGGRRRRLAGAPRSQAPVQALDALAGAPAALEVHRLVKRYGDDAAVRGLSLVLRSGEVLAFLGSNGAGKTTTLRMIAGLLRPTSGRVRVLGRDVWDRGREVRRLLGYVPDVPFLHEWLTAREFLWLVAGLYGLPRTAARQQAEALLERLSMESYADQLIRTFSLGMKRKTALAAALMHHPKVLLLDEVTNGLDPRAAREVRDLVAQLAREGTAVLLATHHLDVAEGLAHRIAIIDGGSLCAMGSMDELRQSGQGPDTSLEEIFLALTTARGGAGTGPRAEEVPSR</sequence>
<dbReference type="PROSITE" id="PS50893">
    <property type="entry name" value="ABC_TRANSPORTER_2"/>
    <property type="match status" value="1"/>
</dbReference>
<gene>
    <name evidence="7" type="ORF">LIP_1039</name>
</gene>
<dbReference type="PANTHER" id="PTHR42939:SF1">
    <property type="entry name" value="ABC TRANSPORTER ATP-BINDING PROTEIN ALBC-RELATED"/>
    <property type="match status" value="1"/>
</dbReference>
<feature type="transmembrane region" description="Helical" evidence="5">
    <location>
        <begin position="48"/>
        <end position="69"/>
    </location>
</feature>
<feature type="region of interest" description="Disordered" evidence="4">
    <location>
        <begin position="101"/>
        <end position="120"/>
    </location>
</feature>
<reference evidence="8" key="2">
    <citation type="journal article" date="2016" name="Int. J. Syst. Evol. Microbiol.">
        <title>Complete genome sequence and cell structure of Limnochorda pilosa, a Gram-negative spore-former within the phylum Firmicutes.</title>
        <authorList>
            <person name="Watanabe M."/>
            <person name="Kojima H."/>
            <person name="Fukui M."/>
        </authorList>
    </citation>
    <scope>NUCLEOTIDE SEQUENCE [LARGE SCALE GENOMIC DNA]</scope>
    <source>
        <strain evidence="8">HC45</strain>
    </source>
</reference>
<dbReference type="STRING" id="1555112.LIP_1039"/>
<keyword evidence="5" id="KW-0812">Transmembrane</keyword>
<evidence type="ECO:0000313" key="8">
    <source>
        <dbReference type="Proteomes" id="UP000065807"/>
    </source>
</evidence>
<dbReference type="Proteomes" id="UP000065807">
    <property type="component" value="Chromosome"/>
</dbReference>
<dbReference type="PANTHER" id="PTHR42939">
    <property type="entry name" value="ABC TRANSPORTER ATP-BINDING PROTEIN ALBC-RELATED"/>
    <property type="match status" value="1"/>
</dbReference>
<dbReference type="GO" id="GO:0016887">
    <property type="term" value="F:ATP hydrolysis activity"/>
    <property type="evidence" value="ECO:0007669"/>
    <property type="project" value="InterPro"/>
</dbReference>
<dbReference type="InterPro" id="IPR003439">
    <property type="entry name" value="ABC_transporter-like_ATP-bd"/>
</dbReference>
<keyword evidence="1" id="KW-0813">Transport</keyword>
<dbReference type="SUPFAM" id="SSF52540">
    <property type="entry name" value="P-loop containing nucleoside triphosphate hydrolases"/>
    <property type="match status" value="1"/>
</dbReference>
<evidence type="ECO:0000259" key="6">
    <source>
        <dbReference type="PROSITE" id="PS50893"/>
    </source>
</evidence>
<dbReference type="GO" id="GO:0005524">
    <property type="term" value="F:ATP binding"/>
    <property type="evidence" value="ECO:0007669"/>
    <property type="project" value="UniProtKB-KW"/>
</dbReference>
<proteinExistence type="predicted"/>
<feature type="transmembrane region" description="Helical" evidence="5">
    <location>
        <begin position="20"/>
        <end position="42"/>
    </location>
</feature>
<dbReference type="SMART" id="SM00382">
    <property type="entry name" value="AAA"/>
    <property type="match status" value="1"/>
</dbReference>
<dbReference type="EMBL" id="AP014924">
    <property type="protein sequence ID" value="BAS26896.1"/>
    <property type="molecule type" value="Genomic_DNA"/>
</dbReference>
<organism evidence="7 8">
    <name type="scientific">Limnochorda pilosa</name>
    <dbReference type="NCBI Taxonomy" id="1555112"/>
    <lineage>
        <taxon>Bacteria</taxon>
        <taxon>Bacillati</taxon>
        <taxon>Bacillota</taxon>
        <taxon>Limnochordia</taxon>
        <taxon>Limnochordales</taxon>
        <taxon>Limnochordaceae</taxon>
        <taxon>Limnochorda</taxon>
    </lineage>
</organism>
<dbReference type="PATRIC" id="fig|1555112.3.peg.1083"/>
<dbReference type="AlphaFoldDB" id="A0A0K2SIE1"/>
<evidence type="ECO:0000256" key="4">
    <source>
        <dbReference type="SAM" id="MobiDB-lite"/>
    </source>
</evidence>
<evidence type="ECO:0000256" key="1">
    <source>
        <dbReference type="ARBA" id="ARBA00022448"/>
    </source>
</evidence>
<keyword evidence="3 7" id="KW-0067">ATP-binding</keyword>
<reference evidence="8" key="1">
    <citation type="submission" date="2015-07" db="EMBL/GenBank/DDBJ databases">
        <title>Complete genome sequence and phylogenetic analysis of Limnochorda pilosa.</title>
        <authorList>
            <person name="Watanabe M."/>
            <person name="Kojima H."/>
            <person name="Fukui M."/>
        </authorList>
    </citation>
    <scope>NUCLEOTIDE SEQUENCE [LARGE SCALE GENOMIC DNA]</scope>
    <source>
        <strain evidence="8">HC45</strain>
    </source>
</reference>
<keyword evidence="2" id="KW-0547">Nucleotide-binding</keyword>
<evidence type="ECO:0000256" key="5">
    <source>
        <dbReference type="SAM" id="Phobius"/>
    </source>
</evidence>
<dbReference type="Gene3D" id="3.40.50.300">
    <property type="entry name" value="P-loop containing nucleotide triphosphate hydrolases"/>
    <property type="match status" value="1"/>
</dbReference>
<dbReference type="InterPro" id="IPR027417">
    <property type="entry name" value="P-loop_NTPase"/>
</dbReference>
<feature type="domain" description="ABC transporter" evidence="6">
    <location>
        <begin position="223"/>
        <end position="453"/>
    </location>
</feature>
<name>A0A0K2SIE1_LIMPI</name>
<evidence type="ECO:0000256" key="2">
    <source>
        <dbReference type="ARBA" id="ARBA00022741"/>
    </source>
</evidence>
<dbReference type="InterPro" id="IPR051782">
    <property type="entry name" value="ABC_Transporter_VariousFunc"/>
</dbReference>
<keyword evidence="5" id="KW-1133">Transmembrane helix</keyword>
<dbReference type="RefSeq" id="WP_198409727.1">
    <property type="nucleotide sequence ID" value="NZ_AP014924.1"/>
</dbReference>
<evidence type="ECO:0000313" key="7">
    <source>
        <dbReference type="EMBL" id="BAS26896.1"/>
    </source>
</evidence>
<dbReference type="InterPro" id="IPR003593">
    <property type="entry name" value="AAA+_ATPase"/>
</dbReference>
<accession>A0A0K2SIE1</accession>
<dbReference type="CDD" id="cd03230">
    <property type="entry name" value="ABC_DR_subfamily_A"/>
    <property type="match status" value="1"/>
</dbReference>
<dbReference type="Pfam" id="PF00005">
    <property type="entry name" value="ABC_tran"/>
    <property type="match status" value="1"/>
</dbReference>
<evidence type="ECO:0000256" key="3">
    <source>
        <dbReference type="ARBA" id="ARBA00022840"/>
    </source>
</evidence>